<keyword evidence="1" id="KW-1133">Transmembrane helix</keyword>
<evidence type="ECO:0000313" key="3">
    <source>
        <dbReference type="Proteomes" id="UP000625735"/>
    </source>
</evidence>
<keyword evidence="1" id="KW-0472">Membrane</keyword>
<proteinExistence type="predicted"/>
<evidence type="ECO:0000256" key="1">
    <source>
        <dbReference type="SAM" id="Phobius"/>
    </source>
</evidence>
<name>A0A916Y9J9_9FLAO</name>
<keyword evidence="3" id="KW-1185">Reference proteome</keyword>
<protein>
    <recommendedName>
        <fullName evidence="4">DUF3592 domain-containing protein</fullName>
    </recommendedName>
</protein>
<dbReference type="Proteomes" id="UP000625735">
    <property type="component" value="Unassembled WGS sequence"/>
</dbReference>
<feature type="transmembrane region" description="Helical" evidence="1">
    <location>
        <begin position="12"/>
        <end position="32"/>
    </location>
</feature>
<comment type="caution">
    <text evidence="2">The sequence shown here is derived from an EMBL/GenBank/DDBJ whole genome shotgun (WGS) entry which is preliminary data.</text>
</comment>
<evidence type="ECO:0008006" key="4">
    <source>
        <dbReference type="Google" id="ProtNLM"/>
    </source>
</evidence>
<keyword evidence="1" id="KW-0812">Transmembrane</keyword>
<evidence type="ECO:0000313" key="2">
    <source>
        <dbReference type="EMBL" id="GGD36484.1"/>
    </source>
</evidence>
<organism evidence="2 3">
    <name type="scientific">Flavobacterium orientale</name>
    <dbReference type="NCBI Taxonomy" id="1756020"/>
    <lineage>
        <taxon>Bacteria</taxon>
        <taxon>Pseudomonadati</taxon>
        <taxon>Bacteroidota</taxon>
        <taxon>Flavobacteriia</taxon>
        <taxon>Flavobacteriales</taxon>
        <taxon>Flavobacteriaceae</taxon>
        <taxon>Flavobacterium</taxon>
    </lineage>
</organism>
<gene>
    <name evidence="2" type="ORF">GCM10011343_27920</name>
</gene>
<dbReference type="AlphaFoldDB" id="A0A916Y9J9"/>
<feature type="transmembrane region" description="Helical" evidence="1">
    <location>
        <begin position="307"/>
        <end position="325"/>
    </location>
</feature>
<reference evidence="2" key="1">
    <citation type="journal article" date="2014" name="Int. J. Syst. Evol. Microbiol.">
        <title>Complete genome sequence of Corynebacterium casei LMG S-19264T (=DSM 44701T), isolated from a smear-ripened cheese.</title>
        <authorList>
            <consortium name="US DOE Joint Genome Institute (JGI-PGF)"/>
            <person name="Walter F."/>
            <person name="Albersmeier A."/>
            <person name="Kalinowski J."/>
            <person name="Ruckert C."/>
        </authorList>
    </citation>
    <scope>NUCLEOTIDE SEQUENCE</scope>
    <source>
        <strain evidence="2">CGMCC 1.12506</strain>
    </source>
</reference>
<feature type="transmembrane region" description="Helical" evidence="1">
    <location>
        <begin position="195"/>
        <end position="217"/>
    </location>
</feature>
<dbReference type="RefSeq" id="WP_188363230.1">
    <property type="nucleotide sequence ID" value="NZ_BMFG01000019.1"/>
</dbReference>
<reference evidence="2" key="2">
    <citation type="submission" date="2020-09" db="EMBL/GenBank/DDBJ databases">
        <authorList>
            <person name="Sun Q."/>
            <person name="Zhou Y."/>
        </authorList>
    </citation>
    <scope>NUCLEOTIDE SEQUENCE</scope>
    <source>
        <strain evidence="2">CGMCC 1.12506</strain>
    </source>
</reference>
<dbReference type="EMBL" id="BMFG01000019">
    <property type="protein sequence ID" value="GGD36484.1"/>
    <property type="molecule type" value="Genomic_DNA"/>
</dbReference>
<accession>A0A916Y9J9</accession>
<feature type="transmembrane region" description="Helical" evidence="1">
    <location>
        <begin position="120"/>
        <end position="140"/>
    </location>
</feature>
<sequence length="333" mass="38117">MTTATSKITQPMAKGCGCLAFVFLEFFVWGIWTTITSYSSTVSLDAEIVGFIQNEEVFMDARENKSQTPIVSYQYKDKVYRDTITYKINTDKEFIEGAPLKVIINPDQPQFTIEESTSTFYFYIFFLFLSSISFVAYRLLKKSATLFKGNTTTEINPIRQTNTDAIPKKTAFIASVEQQAENSVKKSNAQELKEAPPWLAIASAVLLIMIGLGMVYYKYDRTQTSTLLTEKGVKTKGIVTEVFRGATQNTEKKDRYTITYYWEEVPYQYEIQLSLAHYARNEELLLLINPDNPSQAMLMSHETFNQGSYLFGLFLVVMGILIISYQKRKLRTK</sequence>